<accession>A0A562WQ46</accession>
<protein>
    <submittedName>
        <fullName evidence="1">Uncharacterized protein</fullName>
    </submittedName>
</protein>
<dbReference type="EMBL" id="VLLN01000004">
    <property type="protein sequence ID" value="TWJ32429.1"/>
    <property type="molecule type" value="Genomic_DNA"/>
</dbReference>
<name>A0A562WQ46_9BACT</name>
<dbReference type="AlphaFoldDB" id="A0A562WQ46"/>
<comment type="caution">
    <text evidence="1">The sequence shown here is derived from an EMBL/GenBank/DDBJ whole genome shotgun (WGS) entry which is preliminary data.</text>
</comment>
<dbReference type="OrthoDB" id="5398689at2"/>
<reference evidence="1 2" key="1">
    <citation type="submission" date="2019-07" db="EMBL/GenBank/DDBJ databases">
        <title>Genomic Encyclopedia of Archaeal and Bacterial Type Strains, Phase II (KMG-II): from individual species to whole genera.</title>
        <authorList>
            <person name="Goeker M."/>
        </authorList>
    </citation>
    <scope>NUCLEOTIDE SEQUENCE [LARGE SCALE GENOMIC DNA]</scope>
    <source>
        <strain evidence="1 2">ATCC BAA-1139</strain>
    </source>
</reference>
<evidence type="ECO:0000313" key="1">
    <source>
        <dbReference type="EMBL" id="TWJ32429.1"/>
    </source>
</evidence>
<keyword evidence="2" id="KW-1185">Reference proteome</keyword>
<dbReference type="RefSeq" id="WP_145018750.1">
    <property type="nucleotide sequence ID" value="NZ_VLLN01000004.1"/>
</dbReference>
<organism evidence="1 2">
    <name type="scientific">Geobacter argillaceus</name>
    <dbReference type="NCBI Taxonomy" id="345631"/>
    <lineage>
        <taxon>Bacteria</taxon>
        <taxon>Pseudomonadati</taxon>
        <taxon>Thermodesulfobacteriota</taxon>
        <taxon>Desulfuromonadia</taxon>
        <taxon>Geobacterales</taxon>
        <taxon>Geobacteraceae</taxon>
        <taxon>Geobacter</taxon>
    </lineage>
</organism>
<sequence length="60" mass="6744">MSAIELSEKEVTTLVRMLESYLPDLATERVGTDNKKWHAELKEQEAVLGDILKRLKGATS</sequence>
<dbReference type="Proteomes" id="UP000319449">
    <property type="component" value="Unassembled WGS sequence"/>
</dbReference>
<gene>
    <name evidence="1" type="ORF">JN12_00869</name>
</gene>
<proteinExistence type="predicted"/>
<evidence type="ECO:0000313" key="2">
    <source>
        <dbReference type="Proteomes" id="UP000319449"/>
    </source>
</evidence>